<evidence type="ECO:0000256" key="1">
    <source>
        <dbReference type="SAM" id="MobiDB-lite"/>
    </source>
</evidence>
<dbReference type="RefSeq" id="WP_157270486.1">
    <property type="nucleotide sequence ID" value="NZ_LT629776.1"/>
</dbReference>
<feature type="chain" id="PRO_5009263567" description="DUF6318 domain-containing protein" evidence="2">
    <location>
        <begin position="26"/>
        <end position="207"/>
    </location>
</feature>
<proteinExistence type="predicted"/>
<dbReference type="STRING" id="545619.SAMN04489860_2578"/>
<feature type="compositionally biased region" description="Low complexity" evidence="1">
    <location>
        <begin position="31"/>
        <end position="51"/>
    </location>
</feature>
<protein>
    <recommendedName>
        <fullName evidence="3">DUF6318 domain-containing protein</fullName>
    </recommendedName>
</protein>
<evidence type="ECO:0000256" key="2">
    <source>
        <dbReference type="SAM" id="SignalP"/>
    </source>
</evidence>
<dbReference type="PROSITE" id="PS51257">
    <property type="entry name" value="PROKAR_LIPOPROTEIN"/>
    <property type="match status" value="1"/>
</dbReference>
<feature type="domain" description="DUF6318" evidence="3">
    <location>
        <begin position="67"/>
        <end position="200"/>
    </location>
</feature>
<sequence>MRVRHRTPALALPVALILGLGGCSSDDEPESGASVTTSAAPTTSEPTPTEPSETREPEPTETGPTPPPRPAAMDDTGKKGARAAAEYFIALTEYAMTTGDTRALTEMAYESTCTTCESLIADAKDWAERDLVVDMAGTELSDFEVNDRDSLTGGYAVTMAFVQPAGSLTDVDGKVQDQWGEDTGWMQFDAMHDGERWRALQLTTDQS</sequence>
<dbReference type="EMBL" id="LT629776">
    <property type="protein sequence ID" value="SDS86955.1"/>
    <property type="molecule type" value="Genomic_DNA"/>
</dbReference>
<accession>A0A1H1VQK0</accession>
<dbReference type="InterPro" id="IPR046281">
    <property type="entry name" value="DUF6318"/>
</dbReference>
<feature type="signal peptide" evidence="2">
    <location>
        <begin position="1"/>
        <end position="25"/>
    </location>
</feature>
<dbReference type="OrthoDB" id="5148029at2"/>
<dbReference type="Proteomes" id="UP000185663">
    <property type="component" value="Chromosome I"/>
</dbReference>
<evidence type="ECO:0000313" key="4">
    <source>
        <dbReference type="EMBL" id="SDS86955.1"/>
    </source>
</evidence>
<evidence type="ECO:0000259" key="3">
    <source>
        <dbReference type="Pfam" id="PF19843"/>
    </source>
</evidence>
<feature type="region of interest" description="Disordered" evidence="1">
    <location>
        <begin position="24"/>
        <end position="78"/>
    </location>
</feature>
<reference evidence="5" key="1">
    <citation type="submission" date="2016-10" db="EMBL/GenBank/DDBJ databases">
        <authorList>
            <person name="Varghese N."/>
            <person name="Submissions S."/>
        </authorList>
    </citation>
    <scope>NUCLEOTIDE SEQUENCE [LARGE SCALE GENOMIC DNA]</scope>
    <source>
        <strain evidence="5">DSM 22126</strain>
    </source>
</reference>
<organism evidence="4 5">
    <name type="scientific">Paraoerskovia marina</name>
    <dbReference type="NCBI Taxonomy" id="545619"/>
    <lineage>
        <taxon>Bacteria</taxon>
        <taxon>Bacillati</taxon>
        <taxon>Actinomycetota</taxon>
        <taxon>Actinomycetes</taxon>
        <taxon>Micrococcales</taxon>
        <taxon>Cellulomonadaceae</taxon>
        <taxon>Paraoerskovia</taxon>
    </lineage>
</organism>
<keyword evidence="5" id="KW-1185">Reference proteome</keyword>
<dbReference type="AlphaFoldDB" id="A0A1H1VQK0"/>
<name>A0A1H1VQK0_9CELL</name>
<evidence type="ECO:0000313" key="5">
    <source>
        <dbReference type="Proteomes" id="UP000185663"/>
    </source>
</evidence>
<dbReference type="Pfam" id="PF19843">
    <property type="entry name" value="DUF6318"/>
    <property type="match status" value="1"/>
</dbReference>
<gene>
    <name evidence="4" type="ORF">SAMN04489860_2578</name>
</gene>
<keyword evidence="2" id="KW-0732">Signal</keyword>